<evidence type="ECO:0000256" key="10">
    <source>
        <dbReference type="ARBA" id="ARBA00022989"/>
    </source>
</evidence>
<evidence type="ECO:0000256" key="7">
    <source>
        <dbReference type="ARBA" id="ARBA00022519"/>
    </source>
</evidence>
<comment type="caution">
    <text evidence="13">The sequence shown here is derived from an EMBL/GenBank/DDBJ whole genome shotgun (WGS) entry which is preliminary data.</text>
</comment>
<evidence type="ECO:0000313" key="14">
    <source>
        <dbReference type="Proteomes" id="UP001523550"/>
    </source>
</evidence>
<keyword evidence="9 12" id="KW-0201">Cytochrome c-type biogenesis</keyword>
<reference evidence="13 14" key="1">
    <citation type="submission" date="2022-03" db="EMBL/GenBank/DDBJ databases">
        <title>Genomic Encyclopedia of Type Strains, Phase III (KMG-III): the genomes of soil and plant-associated and newly described type strains.</title>
        <authorList>
            <person name="Whitman W."/>
        </authorList>
    </citation>
    <scope>NUCLEOTIDE SEQUENCE [LARGE SCALE GENOMIC DNA]</scope>
    <source>
        <strain evidence="13 14">BSker1</strain>
    </source>
</reference>
<organism evidence="13 14">
    <name type="scientific">Natronospira proteinivora</name>
    <dbReference type="NCBI Taxonomy" id="1807133"/>
    <lineage>
        <taxon>Bacteria</taxon>
        <taxon>Pseudomonadati</taxon>
        <taxon>Pseudomonadota</taxon>
        <taxon>Gammaproteobacteria</taxon>
        <taxon>Natronospirales</taxon>
        <taxon>Natronospiraceae</taxon>
        <taxon>Natronospira</taxon>
    </lineage>
</organism>
<evidence type="ECO:0000256" key="11">
    <source>
        <dbReference type="ARBA" id="ARBA00023136"/>
    </source>
</evidence>
<evidence type="ECO:0000256" key="5">
    <source>
        <dbReference type="ARBA" id="ARBA00022448"/>
    </source>
</evidence>
<keyword evidence="10 12" id="KW-1133">Transmembrane helix</keyword>
<evidence type="ECO:0000313" key="13">
    <source>
        <dbReference type="EMBL" id="MCP1726821.1"/>
    </source>
</evidence>
<evidence type="ECO:0000256" key="9">
    <source>
        <dbReference type="ARBA" id="ARBA00022748"/>
    </source>
</evidence>
<comment type="subcellular location">
    <subcellularLocation>
        <location evidence="2 12">Cell inner membrane</location>
        <topology evidence="2 12">Single-pass membrane protein</topology>
    </subcellularLocation>
</comment>
<feature type="transmembrane region" description="Helical" evidence="12">
    <location>
        <begin position="14"/>
        <end position="36"/>
    </location>
</feature>
<keyword evidence="7 12" id="KW-0997">Cell inner membrane</keyword>
<evidence type="ECO:0000256" key="3">
    <source>
        <dbReference type="ARBA" id="ARBA00008741"/>
    </source>
</evidence>
<evidence type="ECO:0000256" key="6">
    <source>
        <dbReference type="ARBA" id="ARBA00022475"/>
    </source>
</evidence>
<proteinExistence type="inferred from homology"/>
<dbReference type="EMBL" id="JALJYF010000001">
    <property type="protein sequence ID" value="MCP1726821.1"/>
    <property type="molecule type" value="Genomic_DNA"/>
</dbReference>
<keyword evidence="5 12" id="KW-0813">Transport</keyword>
<keyword evidence="11 12" id="KW-0472">Membrane</keyword>
<keyword evidence="6 12" id="KW-1003">Cell membrane</keyword>
<evidence type="ECO:0000256" key="1">
    <source>
        <dbReference type="ARBA" id="ARBA00002442"/>
    </source>
</evidence>
<evidence type="ECO:0000256" key="8">
    <source>
        <dbReference type="ARBA" id="ARBA00022692"/>
    </source>
</evidence>
<evidence type="ECO:0000256" key="2">
    <source>
        <dbReference type="ARBA" id="ARBA00004377"/>
    </source>
</evidence>
<gene>
    <name evidence="13" type="ORF">J2T60_000786</name>
</gene>
<evidence type="ECO:0000256" key="12">
    <source>
        <dbReference type="RuleBase" id="RU363101"/>
    </source>
</evidence>
<dbReference type="Proteomes" id="UP001523550">
    <property type="component" value="Unassembled WGS sequence"/>
</dbReference>
<name>A0ABT1G693_9GAMM</name>
<accession>A0ABT1G693</accession>
<keyword evidence="14" id="KW-1185">Reference proteome</keyword>
<dbReference type="InterPro" id="IPR007078">
    <property type="entry name" value="Haem_export_protD_CcmD"/>
</dbReference>
<keyword evidence="8 12" id="KW-0812">Transmembrane</keyword>
<comment type="similarity">
    <text evidence="3 12">Belongs to the CcmD/CycX/HelD family.</text>
</comment>
<protein>
    <recommendedName>
        <fullName evidence="4 12">Heme exporter protein D</fullName>
    </recommendedName>
</protein>
<dbReference type="Pfam" id="PF04995">
    <property type="entry name" value="CcmD"/>
    <property type="match status" value="1"/>
</dbReference>
<sequence length="56" mass="6372">MTDSLINFLYMDGFAVWVWGAFGLTAGVMASMAFLVHRRHRKALDRIRRISKGGRS</sequence>
<dbReference type="RefSeq" id="WP_253445704.1">
    <property type="nucleotide sequence ID" value="NZ_JALJYF010000001.1"/>
</dbReference>
<comment type="function">
    <text evidence="1 12">Required for the export of heme to the periplasm for the biogenesis of c-type cytochromes.</text>
</comment>
<evidence type="ECO:0000256" key="4">
    <source>
        <dbReference type="ARBA" id="ARBA00016461"/>
    </source>
</evidence>
<dbReference type="NCBIfam" id="TIGR03141">
    <property type="entry name" value="cytochro_ccmD"/>
    <property type="match status" value="1"/>
</dbReference>